<evidence type="ECO:0000313" key="3">
    <source>
        <dbReference type="Proteomes" id="UP000663829"/>
    </source>
</evidence>
<dbReference type="EMBL" id="CAJNOQ010006465">
    <property type="protein sequence ID" value="CAF1136283.1"/>
    <property type="molecule type" value="Genomic_DNA"/>
</dbReference>
<organism evidence="1 3">
    <name type="scientific">Didymodactylos carnosus</name>
    <dbReference type="NCBI Taxonomy" id="1234261"/>
    <lineage>
        <taxon>Eukaryota</taxon>
        <taxon>Metazoa</taxon>
        <taxon>Spiralia</taxon>
        <taxon>Gnathifera</taxon>
        <taxon>Rotifera</taxon>
        <taxon>Eurotatoria</taxon>
        <taxon>Bdelloidea</taxon>
        <taxon>Philodinida</taxon>
        <taxon>Philodinidae</taxon>
        <taxon>Didymodactylos</taxon>
    </lineage>
</organism>
<evidence type="ECO:0000313" key="2">
    <source>
        <dbReference type="EMBL" id="CAF3899962.1"/>
    </source>
</evidence>
<dbReference type="AlphaFoldDB" id="A0A814RN75"/>
<evidence type="ECO:0008006" key="4">
    <source>
        <dbReference type="Google" id="ProtNLM"/>
    </source>
</evidence>
<evidence type="ECO:0000313" key="1">
    <source>
        <dbReference type="EMBL" id="CAF1136283.1"/>
    </source>
</evidence>
<reference evidence="1" key="1">
    <citation type="submission" date="2021-02" db="EMBL/GenBank/DDBJ databases">
        <authorList>
            <person name="Nowell W R."/>
        </authorList>
    </citation>
    <scope>NUCLEOTIDE SEQUENCE</scope>
</reference>
<dbReference type="EMBL" id="CAJOBC010006464">
    <property type="protein sequence ID" value="CAF3899962.1"/>
    <property type="molecule type" value="Genomic_DNA"/>
</dbReference>
<gene>
    <name evidence="1" type="ORF">GPM918_LOCUS20455</name>
    <name evidence="2" type="ORF">SRO942_LOCUS20451</name>
</gene>
<protein>
    <recommendedName>
        <fullName evidence="4">Ubiquitin-like domain-containing protein</fullName>
    </recommendedName>
</protein>
<dbReference type="Proteomes" id="UP000681722">
    <property type="component" value="Unassembled WGS sequence"/>
</dbReference>
<accession>A0A814RN75</accession>
<keyword evidence="3" id="KW-1185">Reference proteome</keyword>
<comment type="caution">
    <text evidence="1">The sequence shown here is derived from an EMBL/GenBank/DDBJ whole genome shotgun (WGS) entry which is preliminary data.</text>
</comment>
<proteinExistence type="predicted"/>
<dbReference type="OrthoDB" id="10040955at2759"/>
<dbReference type="Proteomes" id="UP000663829">
    <property type="component" value="Unassembled WGS sequence"/>
</dbReference>
<name>A0A814RN75_9BILA</name>
<sequence>MSSESQSDLISIAVTTSSKGGDRTVAVKNIPLSITVGELKTKLTVAETSRLGRLHEFENWDNRRPLSDYFVKDQENLGCVLQCSVEDGQSSYDDYDLWLAKSQSKINE</sequence>